<dbReference type="InterPro" id="IPR051604">
    <property type="entry name" value="Ergot_Alk_Oxidoreductase"/>
</dbReference>
<dbReference type="PANTHER" id="PTHR43162:SF1">
    <property type="entry name" value="PRESTALK A DIFFERENTIATION PROTEIN A"/>
    <property type="match status" value="1"/>
</dbReference>
<dbReference type="AlphaFoldDB" id="A0A0F5PWJ3"/>
<dbReference type="Gene3D" id="3.90.25.10">
    <property type="entry name" value="UDP-galactose 4-epimerase, domain 1"/>
    <property type="match status" value="1"/>
</dbReference>
<dbReference type="EMBL" id="FOMB01000030">
    <property type="protein sequence ID" value="SFD22546.1"/>
    <property type="molecule type" value="Genomic_DNA"/>
</dbReference>
<gene>
    <name evidence="3" type="ORF">SAMN04488059_13020</name>
    <name evidence="2" type="ORF">WH91_12130</name>
</gene>
<evidence type="ECO:0000313" key="3">
    <source>
        <dbReference type="EMBL" id="SFD22546.1"/>
    </source>
</evidence>
<feature type="domain" description="NAD(P)-binding" evidence="1">
    <location>
        <begin position="18"/>
        <end position="186"/>
    </location>
</feature>
<evidence type="ECO:0000313" key="4">
    <source>
        <dbReference type="Proteomes" id="UP000033519"/>
    </source>
</evidence>
<accession>A0A0F5PWJ3</accession>
<dbReference type="InterPro" id="IPR016040">
    <property type="entry name" value="NAD(P)-bd_dom"/>
</dbReference>
<evidence type="ECO:0000313" key="5">
    <source>
        <dbReference type="Proteomes" id="UP000182258"/>
    </source>
</evidence>
<reference evidence="2 4" key="1">
    <citation type="submission" date="2015-03" db="EMBL/GenBank/DDBJ databases">
        <authorList>
            <person name="Lepp D."/>
            <person name="Hassan Y.I."/>
            <person name="Li X.-Z."/>
            <person name="Zhou T."/>
        </authorList>
    </citation>
    <scope>NUCLEOTIDE SEQUENCE [LARGE SCALE GENOMIC DNA]</scope>
    <source>
        <strain evidence="2 4">Cr7-05</strain>
    </source>
</reference>
<dbReference type="RefSeq" id="WP_046171271.1">
    <property type="nucleotide sequence ID" value="NZ_FOMB01000030.1"/>
</dbReference>
<evidence type="ECO:0000259" key="1">
    <source>
        <dbReference type="Pfam" id="PF13460"/>
    </source>
</evidence>
<dbReference type="PATRIC" id="fig|728005.3.peg.581"/>
<dbReference type="Pfam" id="PF13460">
    <property type="entry name" value="NAD_binding_10"/>
    <property type="match status" value="1"/>
</dbReference>
<sequence>MLATGGRADGLGLVLVVGATGRVGQEVVAGLQGRADFRPSYATTPPAGHDRSWVRLDLLDSNTFTEALAGVSAIFLMRPPRIAKASLIEPFLLAARRVGIRRLVFLSVKGAERNPILPHHGMERLIERSGFEWTHVRPSDFMQNLETEHLASIMEKGEIAVPAGKGRSAFIDVADVGEVVVHSLLTPHHVGKGYTLTGPAALDFEEVANLMSGVMRRPIRYRDVSLPGFVFEKRAQGVPLGLCLVMAALYTVQRFGFAAETTDTVRRLIGHAPTDFATYARRRFGIN</sequence>
<dbReference type="Proteomes" id="UP000182258">
    <property type="component" value="Unassembled WGS sequence"/>
</dbReference>
<dbReference type="STRING" id="728005.SAMN04488059_13020"/>
<dbReference type="Proteomes" id="UP000033519">
    <property type="component" value="Unassembled WGS sequence"/>
</dbReference>
<organism evidence="3 5">
    <name type="scientific">Devosia psychrophila</name>
    <dbReference type="NCBI Taxonomy" id="728005"/>
    <lineage>
        <taxon>Bacteria</taxon>
        <taxon>Pseudomonadati</taxon>
        <taxon>Pseudomonadota</taxon>
        <taxon>Alphaproteobacteria</taxon>
        <taxon>Hyphomicrobiales</taxon>
        <taxon>Devosiaceae</taxon>
        <taxon>Devosia</taxon>
    </lineage>
</organism>
<dbReference type="SUPFAM" id="SSF51735">
    <property type="entry name" value="NAD(P)-binding Rossmann-fold domains"/>
    <property type="match status" value="1"/>
</dbReference>
<evidence type="ECO:0000313" key="2">
    <source>
        <dbReference type="EMBL" id="KKC32771.1"/>
    </source>
</evidence>
<dbReference type="PANTHER" id="PTHR43162">
    <property type="match status" value="1"/>
</dbReference>
<name>A0A0F5PWJ3_9HYPH</name>
<reference evidence="3 5" key="2">
    <citation type="submission" date="2016-10" db="EMBL/GenBank/DDBJ databases">
        <authorList>
            <person name="de Groot N.N."/>
        </authorList>
    </citation>
    <scope>NUCLEOTIDE SEQUENCE [LARGE SCALE GENOMIC DNA]</scope>
    <source>
        <strain evidence="3 5">CGMCC 1.10210</strain>
    </source>
</reference>
<protein>
    <submittedName>
        <fullName evidence="3">Uncharacterized conserved protein YbjT, contains NAD(P)-binding and DUF2867 domains</fullName>
    </submittedName>
</protein>
<keyword evidence="4" id="KW-1185">Reference proteome</keyword>
<proteinExistence type="predicted"/>
<dbReference type="EMBL" id="LAPV01000128">
    <property type="protein sequence ID" value="KKC32771.1"/>
    <property type="molecule type" value="Genomic_DNA"/>
</dbReference>
<dbReference type="InterPro" id="IPR036291">
    <property type="entry name" value="NAD(P)-bd_dom_sf"/>
</dbReference>
<dbReference type="Gene3D" id="3.40.50.720">
    <property type="entry name" value="NAD(P)-binding Rossmann-like Domain"/>
    <property type="match status" value="1"/>
</dbReference>